<protein>
    <recommendedName>
        <fullName evidence="4">CCHC-type domain-containing protein</fullName>
    </recommendedName>
</protein>
<dbReference type="PANTHER" id="PTHR33223:SF6">
    <property type="entry name" value="CCHC-TYPE DOMAIN-CONTAINING PROTEIN"/>
    <property type="match status" value="1"/>
</dbReference>
<dbReference type="Gene3D" id="4.10.60.10">
    <property type="entry name" value="Zinc finger, CCHC-type"/>
    <property type="match status" value="1"/>
</dbReference>
<dbReference type="InterPro" id="IPR036875">
    <property type="entry name" value="Znf_CCHC_sf"/>
</dbReference>
<evidence type="ECO:0008006" key="4">
    <source>
        <dbReference type="Google" id="ProtNLM"/>
    </source>
</evidence>
<proteinExistence type="predicted"/>
<dbReference type="GO" id="GO:0003676">
    <property type="term" value="F:nucleic acid binding"/>
    <property type="evidence" value="ECO:0007669"/>
    <property type="project" value="InterPro"/>
</dbReference>
<evidence type="ECO:0000313" key="3">
    <source>
        <dbReference type="Proteomes" id="UP000078492"/>
    </source>
</evidence>
<reference evidence="2 3" key="1">
    <citation type="submission" date="2015-09" db="EMBL/GenBank/DDBJ databases">
        <title>Trachymyrmex cornetzi WGS genome.</title>
        <authorList>
            <person name="Nygaard S."/>
            <person name="Hu H."/>
            <person name="Boomsma J."/>
            <person name="Zhang G."/>
        </authorList>
    </citation>
    <scope>NUCLEOTIDE SEQUENCE [LARGE SCALE GENOMIC DNA]</scope>
    <source>
        <strain evidence="2">Tcor2-1</strain>
        <tissue evidence="2">Whole body</tissue>
    </source>
</reference>
<dbReference type="AlphaFoldDB" id="A0A151J412"/>
<gene>
    <name evidence="2" type="ORF">ALC57_10582</name>
</gene>
<dbReference type="STRING" id="471704.A0A151J412"/>
<organism evidence="2 3">
    <name type="scientific">Trachymyrmex cornetzi</name>
    <dbReference type="NCBI Taxonomy" id="471704"/>
    <lineage>
        <taxon>Eukaryota</taxon>
        <taxon>Metazoa</taxon>
        <taxon>Ecdysozoa</taxon>
        <taxon>Arthropoda</taxon>
        <taxon>Hexapoda</taxon>
        <taxon>Insecta</taxon>
        <taxon>Pterygota</taxon>
        <taxon>Neoptera</taxon>
        <taxon>Endopterygota</taxon>
        <taxon>Hymenoptera</taxon>
        <taxon>Apocrita</taxon>
        <taxon>Aculeata</taxon>
        <taxon>Formicoidea</taxon>
        <taxon>Formicidae</taxon>
        <taxon>Myrmicinae</taxon>
        <taxon>Trachymyrmex</taxon>
    </lineage>
</organism>
<dbReference type="SUPFAM" id="SSF57756">
    <property type="entry name" value="Retrovirus zinc finger-like domains"/>
    <property type="match status" value="1"/>
</dbReference>
<accession>A0A151J412</accession>
<feature type="region of interest" description="Disordered" evidence="1">
    <location>
        <begin position="189"/>
        <end position="220"/>
    </location>
</feature>
<dbReference type="GO" id="GO:0008270">
    <property type="term" value="F:zinc ion binding"/>
    <property type="evidence" value="ECO:0007669"/>
    <property type="project" value="InterPro"/>
</dbReference>
<sequence>MPPPVTVPELSTNRTMSSIPVAQAITLLASQIPTFDGSEDEDVEVWIRRVEHIAVGHGVSESVTLLAATSKLLKLARDWFYMEEGQTTHSWPLFKDAITLRFKRRVPFHVTMTKIENRKWNYSKESFQEYSMQKLKLMHTLSLPERDKIQLIINGISSSSLRATATALRAISINEFLNQMYEITSAFNSHQKKSSPLPTKKKEKSPSSPLSPSKEKPQPKFSRDITCAYCKAKGHLKADCFKLKRKEQTVTSFESSAGKSTLSTSDSKDASSLIGCVSGEVAHKLEISNPVIEVSQINNSPCSLNALIDTGSPVSLIISSTFTPSKLFFGYDQRNHADAKLIDFLTKLAKTDLHYEEERELASRLAVDTTNQLKYYNKVYYDQRHKTPTNYKLGDYVSIRDQAPRSGANKKMKPLYKGPYMISKILDKNRYVVTDIPGFNLTSRPYNSILSPDKLKYWLKPMIPSEENVYLR</sequence>
<dbReference type="EMBL" id="KQ980230">
    <property type="protein sequence ID" value="KYN17143.1"/>
    <property type="molecule type" value="Genomic_DNA"/>
</dbReference>
<evidence type="ECO:0000313" key="2">
    <source>
        <dbReference type="EMBL" id="KYN17143.1"/>
    </source>
</evidence>
<evidence type="ECO:0000256" key="1">
    <source>
        <dbReference type="SAM" id="MobiDB-lite"/>
    </source>
</evidence>
<dbReference type="PANTHER" id="PTHR33223">
    <property type="entry name" value="CCHC-TYPE DOMAIN-CONTAINING PROTEIN"/>
    <property type="match status" value="1"/>
</dbReference>
<dbReference type="Proteomes" id="UP000078492">
    <property type="component" value="Unassembled WGS sequence"/>
</dbReference>
<name>A0A151J412_9HYME</name>
<keyword evidence="3" id="KW-1185">Reference proteome</keyword>